<reference evidence="2" key="1">
    <citation type="submission" date="2018-11" db="EMBL/GenBank/DDBJ databases">
        <title>Proposal to divide the Flavobacteriaceae and reorganize its genera based on Amino Acid Identity values calculated from whole genome sequences.</title>
        <authorList>
            <person name="Nicholson A.C."/>
            <person name="Gulvik C.A."/>
            <person name="Whitney A.M."/>
            <person name="Sheth M."/>
            <person name="Batra D."/>
            <person name="Pryor J."/>
            <person name="Bernardet J.-F."/>
            <person name="Hugo C."/>
            <person name="Kampfer P."/>
            <person name="Newman J.D."/>
            <person name="McQuiston J.R."/>
        </authorList>
    </citation>
    <scope>NUCLEOTIDE SEQUENCE [LARGE SCALE GENOMIC DNA]</scope>
    <source>
        <strain evidence="2">H6466</strain>
    </source>
</reference>
<dbReference type="EMBL" id="CP034160">
    <property type="protein sequence ID" value="AZI56660.1"/>
    <property type="molecule type" value="Genomic_DNA"/>
</dbReference>
<sequence>MNKNIKIEEIIDFIKLNLTNESKLISNLETIELGEWKSKAYYRFVDSENANQLNSKWKFKDTIILEHPKHKTIVLDILENDHLGGIEFYEYI</sequence>
<dbReference type="AlphaFoldDB" id="A0A3G8ZHL1"/>
<accession>A0A3G8ZHL1</accession>
<dbReference type="KEGG" id="eva:EIB75_15950"/>
<dbReference type="Proteomes" id="UP000272316">
    <property type="component" value="Chromosome"/>
</dbReference>
<evidence type="ECO:0000313" key="1">
    <source>
        <dbReference type="EMBL" id="AZI56660.1"/>
    </source>
</evidence>
<gene>
    <name evidence="1" type="ORF">EIB75_15950</name>
</gene>
<name>A0A3G8ZHL1_9FLAO</name>
<dbReference type="RefSeq" id="WP_124987317.1">
    <property type="nucleotide sequence ID" value="NZ_CP034160.1"/>
</dbReference>
<proteinExistence type="predicted"/>
<evidence type="ECO:0000313" key="2">
    <source>
        <dbReference type="Proteomes" id="UP000272316"/>
    </source>
</evidence>
<organism evidence="1 2">
    <name type="scientific">Epilithonimonas vandammei</name>
    <dbReference type="NCBI Taxonomy" id="2487072"/>
    <lineage>
        <taxon>Bacteria</taxon>
        <taxon>Pseudomonadati</taxon>
        <taxon>Bacteroidota</taxon>
        <taxon>Flavobacteriia</taxon>
        <taxon>Flavobacteriales</taxon>
        <taxon>Weeksellaceae</taxon>
        <taxon>Chryseobacterium group</taxon>
        <taxon>Epilithonimonas</taxon>
    </lineage>
</organism>
<protein>
    <submittedName>
        <fullName evidence="1">Uncharacterized protein</fullName>
    </submittedName>
</protein>